<proteinExistence type="inferred from homology"/>
<dbReference type="Gene3D" id="2.40.160.180">
    <property type="entry name" value="Carbohydrate-selective porin OprB"/>
    <property type="match status" value="1"/>
</dbReference>
<dbReference type="InterPro" id="IPR038673">
    <property type="entry name" value="OprB_sf"/>
</dbReference>
<evidence type="ECO:0008006" key="6">
    <source>
        <dbReference type="Google" id="ProtNLM"/>
    </source>
</evidence>
<dbReference type="GO" id="GO:0015288">
    <property type="term" value="F:porin activity"/>
    <property type="evidence" value="ECO:0007669"/>
    <property type="project" value="InterPro"/>
</dbReference>
<evidence type="ECO:0000256" key="1">
    <source>
        <dbReference type="ARBA" id="ARBA00008769"/>
    </source>
</evidence>
<protein>
    <recommendedName>
        <fullName evidence="6">Porin</fullName>
    </recommendedName>
</protein>
<evidence type="ECO:0000256" key="2">
    <source>
        <dbReference type="RuleBase" id="RU363072"/>
    </source>
</evidence>
<feature type="region of interest" description="Disordered" evidence="3">
    <location>
        <begin position="1"/>
        <end position="28"/>
    </location>
</feature>
<dbReference type="EMBL" id="MQWA01000001">
    <property type="protein sequence ID" value="PQJ28471.1"/>
    <property type="molecule type" value="Genomic_DNA"/>
</dbReference>
<dbReference type="InterPro" id="IPR007049">
    <property type="entry name" value="Carb-sel_porin_OprB"/>
</dbReference>
<gene>
    <name evidence="4" type="ORF">BSZ32_08065</name>
</gene>
<dbReference type="Proteomes" id="UP000239907">
    <property type="component" value="Unassembled WGS sequence"/>
</dbReference>
<evidence type="ECO:0000313" key="5">
    <source>
        <dbReference type="Proteomes" id="UP000239907"/>
    </source>
</evidence>
<keyword evidence="5" id="KW-1185">Reference proteome</keyword>
<dbReference type="GO" id="GO:0016020">
    <property type="term" value="C:membrane"/>
    <property type="evidence" value="ECO:0007669"/>
    <property type="project" value="InterPro"/>
</dbReference>
<organism evidence="4 5">
    <name type="scientific">Rubritalea profundi</name>
    <dbReference type="NCBI Taxonomy" id="1658618"/>
    <lineage>
        <taxon>Bacteria</taxon>
        <taxon>Pseudomonadati</taxon>
        <taxon>Verrucomicrobiota</taxon>
        <taxon>Verrucomicrobiia</taxon>
        <taxon>Verrucomicrobiales</taxon>
        <taxon>Rubritaleaceae</taxon>
        <taxon>Rubritalea</taxon>
    </lineage>
</organism>
<reference evidence="4 5" key="1">
    <citation type="submission" date="2016-12" db="EMBL/GenBank/DDBJ databases">
        <title>Study of bacterial adaptation to deep sea.</title>
        <authorList>
            <person name="Song J."/>
            <person name="Yoshizawa S."/>
            <person name="Kogure K."/>
        </authorList>
    </citation>
    <scope>NUCLEOTIDE SEQUENCE [LARGE SCALE GENOMIC DNA]</scope>
    <source>
        <strain evidence="4 5">SAORIC-165</strain>
    </source>
</reference>
<dbReference type="GO" id="GO:0008643">
    <property type="term" value="P:carbohydrate transport"/>
    <property type="evidence" value="ECO:0007669"/>
    <property type="project" value="InterPro"/>
</dbReference>
<evidence type="ECO:0000313" key="4">
    <source>
        <dbReference type="EMBL" id="PQJ28471.1"/>
    </source>
</evidence>
<dbReference type="AlphaFoldDB" id="A0A2S7U1W7"/>
<comment type="caution">
    <text evidence="4">The sequence shown here is derived from an EMBL/GenBank/DDBJ whole genome shotgun (WGS) entry which is preliminary data.</text>
</comment>
<sequence length="415" mass="44792">MLNADEEKGAGSGSPFSSAPEDPSNLLLEVDQRRAQRESLLPVSPLKPLHDASGEMKDSIYEASGIKLGLTINHLFQGLSEAKPGMNTWGTTTDADLVASWELINRGKPSAGKLFAHLEGRWDYGTTGPQDLGFVNLGSQIGTGNAFSKYQPTVLIRNLYWEQGSQEAGWAFRAGKITTDAILGTSKHITPVTTFLPNAGTGFFVDAFPDSGLGAVGAWHPSDSFKVIGLVADANGNRYDWGDIGAGDFYTALEVAAKIVPGTGRADYSKLTIWHTDGTEDGAPINANTGKDGWGYSLKYEQELSKDGRLIGITRWGQSFNEAALYKYQAGANVLLYEPLGSKAGMKNDLLGLGLNWVEPTAAGSRDEYNAEIFYRFPLFPGVDTTLSYQSVINPALNPSTDHASVFSLRFRTVF</sequence>
<evidence type="ECO:0000256" key="3">
    <source>
        <dbReference type="SAM" id="MobiDB-lite"/>
    </source>
</evidence>
<dbReference type="Pfam" id="PF04966">
    <property type="entry name" value="OprB"/>
    <property type="match status" value="1"/>
</dbReference>
<name>A0A2S7U1W7_9BACT</name>
<accession>A0A2S7U1W7</accession>
<comment type="similarity">
    <text evidence="1 2">Belongs to the OprB family.</text>
</comment>